<dbReference type="Pfam" id="PF00023">
    <property type="entry name" value="Ank"/>
    <property type="match status" value="1"/>
</dbReference>
<organism evidence="4 5">
    <name type="scientific">Hortaea werneckii EXF-2000</name>
    <dbReference type="NCBI Taxonomy" id="1157616"/>
    <lineage>
        <taxon>Eukaryota</taxon>
        <taxon>Fungi</taxon>
        <taxon>Dikarya</taxon>
        <taxon>Ascomycota</taxon>
        <taxon>Pezizomycotina</taxon>
        <taxon>Dothideomycetes</taxon>
        <taxon>Dothideomycetidae</taxon>
        <taxon>Mycosphaerellales</taxon>
        <taxon>Teratosphaeriaceae</taxon>
        <taxon>Hortaea</taxon>
    </lineage>
</organism>
<dbReference type="AlphaFoldDB" id="A0A1Z5TS73"/>
<sequence>MELAFQPVSGIPVSDLEIPSSGFNDLDTQMAIVAIVGDDESTAMRCISNIAANDVERPARLRHCLHQAVKNTRPSIARAILSYDAAILDKNILVIAIESRLTAMLSLFLEMGWDINRALGPWHPPPLALAVHDRDMVQWFLQNGANPDARCNLDLTPLSVAVEVGQFEVVKLMMGESRQIRSGQLLHHAVRREVPDCAQVVKYIIGQGADVNEVMYQQDIKSYLQQEAFGLGTPLHEAAKLGKLDVIELLGRYHANPLIEDSLGMTPIQVAEAMNHSGACGLLQKLAERAKPPEVQFTATMKQLYRPDV</sequence>
<reference evidence="4 5" key="1">
    <citation type="submission" date="2017-01" db="EMBL/GenBank/DDBJ databases">
        <title>The recent genome duplication of the halophilic yeast Hortaea werneckii: insights from long-read sequencing.</title>
        <authorList>
            <person name="Sinha S."/>
            <person name="Flibotte S."/>
            <person name="Neira M."/>
            <person name="Lenassi M."/>
            <person name="Gostincar C."/>
            <person name="Stajich J.E."/>
            <person name="Nislow C.E."/>
        </authorList>
    </citation>
    <scope>NUCLEOTIDE SEQUENCE [LARGE SCALE GENOMIC DNA]</scope>
    <source>
        <strain evidence="4 5">EXF-2000</strain>
    </source>
</reference>
<dbReference type="VEuPathDB" id="FungiDB:BTJ68_01431"/>
<dbReference type="Proteomes" id="UP000194280">
    <property type="component" value="Unassembled WGS sequence"/>
</dbReference>
<dbReference type="PANTHER" id="PTHR24198:SF165">
    <property type="entry name" value="ANKYRIN REPEAT-CONTAINING PROTEIN-RELATED"/>
    <property type="match status" value="1"/>
</dbReference>
<dbReference type="InterPro" id="IPR036770">
    <property type="entry name" value="Ankyrin_rpt-contain_sf"/>
</dbReference>
<evidence type="ECO:0000313" key="5">
    <source>
        <dbReference type="Proteomes" id="UP000194280"/>
    </source>
</evidence>
<dbReference type="PANTHER" id="PTHR24198">
    <property type="entry name" value="ANKYRIN REPEAT AND PROTEIN KINASE DOMAIN-CONTAINING PROTEIN"/>
    <property type="match status" value="1"/>
</dbReference>
<dbReference type="OrthoDB" id="1722345at2759"/>
<dbReference type="STRING" id="1157616.A0A1Z5TS73"/>
<dbReference type="Gene3D" id="1.25.40.20">
    <property type="entry name" value="Ankyrin repeat-containing domain"/>
    <property type="match status" value="2"/>
</dbReference>
<protein>
    <submittedName>
        <fullName evidence="4">Uncharacterized protein</fullName>
    </submittedName>
</protein>
<dbReference type="EMBL" id="MUNK01000007">
    <property type="protein sequence ID" value="OTA38859.1"/>
    <property type="molecule type" value="Genomic_DNA"/>
</dbReference>
<dbReference type="Pfam" id="PF12796">
    <property type="entry name" value="Ank_2"/>
    <property type="match status" value="1"/>
</dbReference>
<comment type="caution">
    <text evidence="4">The sequence shown here is derived from an EMBL/GenBank/DDBJ whole genome shotgun (WGS) entry which is preliminary data.</text>
</comment>
<name>A0A1Z5TS73_HORWE</name>
<evidence type="ECO:0000256" key="2">
    <source>
        <dbReference type="ARBA" id="ARBA00023043"/>
    </source>
</evidence>
<evidence type="ECO:0000256" key="3">
    <source>
        <dbReference type="PROSITE-ProRule" id="PRU00023"/>
    </source>
</evidence>
<keyword evidence="2 3" id="KW-0040">ANK repeat</keyword>
<gene>
    <name evidence="4" type="ORF">BTJ68_01431</name>
</gene>
<dbReference type="SMART" id="SM00248">
    <property type="entry name" value="ANK"/>
    <property type="match status" value="5"/>
</dbReference>
<accession>A0A1Z5TS73</accession>
<dbReference type="SUPFAM" id="SSF48403">
    <property type="entry name" value="Ankyrin repeat"/>
    <property type="match status" value="1"/>
</dbReference>
<evidence type="ECO:0000256" key="1">
    <source>
        <dbReference type="ARBA" id="ARBA00022737"/>
    </source>
</evidence>
<proteinExistence type="predicted"/>
<dbReference type="PROSITE" id="PS50088">
    <property type="entry name" value="ANK_REPEAT"/>
    <property type="match status" value="1"/>
</dbReference>
<dbReference type="InParanoid" id="A0A1Z5TS73"/>
<keyword evidence="1" id="KW-0677">Repeat</keyword>
<dbReference type="InterPro" id="IPR002110">
    <property type="entry name" value="Ankyrin_rpt"/>
</dbReference>
<keyword evidence="5" id="KW-1185">Reference proteome</keyword>
<feature type="repeat" description="ANK" evidence="3">
    <location>
        <begin position="233"/>
        <end position="262"/>
    </location>
</feature>
<evidence type="ECO:0000313" key="4">
    <source>
        <dbReference type="EMBL" id="OTA38859.1"/>
    </source>
</evidence>